<protein>
    <recommendedName>
        <fullName evidence="6">Secreted protein</fullName>
    </recommendedName>
</protein>
<keyword evidence="4" id="KW-1185">Reference proteome</keyword>
<reference evidence="2 4" key="1">
    <citation type="submission" date="2016-04" db="EMBL/GenBank/DDBJ databases">
        <authorList>
            <person name="Evans L.H."/>
            <person name="Alamgir A."/>
            <person name="Owens N."/>
            <person name="Weber N.D."/>
            <person name="Virtaneva K."/>
            <person name="Barbian K."/>
            <person name="Babar A."/>
            <person name="Rosenke K."/>
        </authorList>
    </citation>
    <scope>NUCLEOTIDE SEQUENCE [LARGE SCALE GENOMIC DNA]</scope>
    <source>
        <strain evidence="2 4">JL2886</strain>
    </source>
</reference>
<evidence type="ECO:0000313" key="3">
    <source>
        <dbReference type="EMBL" id="MDE4165837.1"/>
    </source>
</evidence>
<proteinExistence type="predicted"/>
<dbReference type="AlphaFoldDB" id="A0A1B0ZNT6"/>
<gene>
    <name evidence="2" type="ORF">JL2886_00919</name>
    <name evidence="3" type="ORF">PXK24_09035</name>
</gene>
<dbReference type="PATRIC" id="fig|60890.4.peg.896"/>
<evidence type="ECO:0008006" key="6">
    <source>
        <dbReference type="Google" id="ProtNLM"/>
    </source>
</evidence>
<organism evidence="2 4">
    <name type="scientific">Phaeobacter gallaeciensis</name>
    <dbReference type="NCBI Taxonomy" id="60890"/>
    <lineage>
        <taxon>Bacteria</taxon>
        <taxon>Pseudomonadati</taxon>
        <taxon>Pseudomonadota</taxon>
        <taxon>Alphaproteobacteria</taxon>
        <taxon>Rhodobacterales</taxon>
        <taxon>Roseobacteraceae</taxon>
        <taxon>Phaeobacter</taxon>
    </lineage>
</organism>
<evidence type="ECO:0000313" key="4">
    <source>
        <dbReference type="Proteomes" id="UP000092565"/>
    </source>
</evidence>
<dbReference type="RefSeq" id="WP_082995995.1">
    <property type="nucleotide sequence ID" value="NZ_CP015124.1"/>
</dbReference>
<name>A0A1B0ZNT6_9RHOB</name>
<dbReference type="Proteomes" id="UP000092565">
    <property type="component" value="Chromosome"/>
</dbReference>
<keyword evidence="1" id="KW-0732">Signal</keyword>
<feature type="chain" id="PRO_5044369961" description="Secreted protein" evidence="1">
    <location>
        <begin position="23"/>
        <end position="145"/>
    </location>
</feature>
<evidence type="ECO:0000313" key="5">
    <source>
        <dbReference type="Proteomes" id="UP001218364"/>
    </source>
</evidence>
<evidence type="ECO:0000313" key="2">
    <source>
        <dbReference type="EMBL" id="ANP35843.1"/>
    </source>
</evidence>
<dbReference type="Proteomes" id="UP001218364">
    <property type="component" value="Unassembled WGS sequence"/>
</dbReference>
<feature type="signal peptide" evidence="1">
    <location>
        <begin position="1"/>
        <end position="22"/>
    </location>
</feature>
<dbReference type="EMBL" id="JARCJK010000003">
    <property type="protein sequence ID" value="MDE4165837.1"/>
    <property type="molecule type" value="Genomic_DNA"/>
</dbReference>
<evidence type="ECO:0000256" key="1">
    <source>
        <dbReference type="SAM" id="SignalP"/>
    </source>
</evidence>
<reference evidence="3 5" key="2">
    <citation type="submission" date="2023-02" db="EMBL/GenBank/DDBJ databases">
        <title>Population genomics of bacteria associated with diatom.</title>
        <authorList>
            <person name="Xie J."/>
            <person name="Wang H."/>
        </authorList>
    </citation>
    <scope>NUCLEOTIDE SEQUENCE [LARGE SCALE GENOMIC DNA]</scope>
    <source>
        <strain evidence="3 5">PT47_8</strain>
    </source>
</reference>
<sequence length="145" mass="16245">MKPMFWPALAFATALAVQPVTAQSVSVQAWWSWNRHEVLPVEEGVWEVVSRVGTSAQDYWCGIGDFAISQLRTSATQRIYVWEGVGPSINRPGRKSVKFALTPPPGASTEKGYSLSVKKPGYNLNAATARNYCYDRFDDPFFRRP</sequence>
<accession>A0A1B0ZNT6</accession>
<dbReference type="EMBL" id="CP015124">
    <property type="protein sequence ID" value="ANP35843.1"/>
    <property type="molecule type" value="Genomic_DNA"/>
</dbReference>